<dbReference type="PANTHER" id="PTHR21716:SF53">
    <property type="entry name" value="PERMEASE PERM-RELATED"/>
    <property type="match status" value="1"/>
</dbReference>
<evidence type="ECO:0000256" key="1">
    <source>
        <dbReference type="ARBA" id="ARBA00004651"/>
    </source>
</evidence>
<evidence type="ECO:0000256" key="7">
    <source>
        <dbReference type="ARBA" id="ARBA00023136"/>
    </source>
</evidence>
<reference evidence="9 12" key="2">
    <citation type="submission" date="2019-10" db="EMBL/GenBank/DDBJ databases">
        <title>Prolixibacter strains distinguished by the presence of nitrate reductase genes were adept at nitrate-dependent anaerobic corrosion of metallic iron and carbon steel.</title>
        <authorList>
            <person name="Iino T."/>
            <person name="Shono N."/>
            <person name="Ito K."/>
            <person name="Nakamura R."/>
            <person name="Sueoka K."/>
            <person name="Harayama S."/>
            <person name="Ohkuma M."/>
        </authorList>
    </citation>
    <scope>NUCLEOTIDE SEQUENCE [LARGE SCALE GENOMIC DNA]</scope>
    <source>
        <strain evidence="9 12">MIC1-1</strain>
    </source>
</reference>
<keyword evidence="5 8" id="KW-0812">Transmembrane</keyword>
<proteinExistence type="inferred from homology"/>
<feature type="transmembrane region" description="Helical" evidence="8">
    <location>
        <begin position="35"/>
        <end position="53"/>
    </location>
</feature>
<keyword evidence="12" id="KW-1185">Reference proteome</keyword>
<dbReference type="Proteomes" id="UP000240621">
    <property type="component" value="Unassembled WGS sequence"/>
</dbReference>
<evidence type="ECO:0000256" key="8">
    <source>
        <dbReference type="SAM" id="Phobius"/>
    </source>
</evidence>
<comment type="caution">
    <text evidence="10">The sequence shown here is derived from an EMBL/GenBank/DDBJ whole genome shotgun (WGS) entry which is preliminary data.</text>
</comment>
<name>A0A2P8CGY8_9BACT</name>
<dbReference type="InterPro" id="IPR002549">
    <property type="entry name" value="AI-2E-like"/>
</dbReference>
<evidence type="ECO:0000313" key="11">
    <source>
        <dbReference type="Proteomes" id="UP000240621"/>
    </source>
</evidence>
<feature type="transmembrane region" description="Helical" evidence="8">
    <location>
        <begin position="145"/>
        <end position="166"/>
    </location>
</feature>
<protein>
    <submittedName>
        <fullName evidence="9">AI-2E family transporter</fullName>
    </submittedName>
    <submittedName>
        <fullName evidence="10">Putative PurR-regulated permease PerM</fullName>
    </submittedName>
</protein>
<dbReference type="RefSeq" id="WP_106540865.1">
    <property type="nucleotide sequence ID" value="NZ_BLAU01000001.1"/>
</dbReference>
<dbReference type="Pfam" id="PF01594">
    <property type="entry name" value="AI-2E_transport"/>
    <property type="match status" value="1"/>
</dbReference>
<sequence length="366" mass="41084">MDKKIKPNIPAYFYWSATIALIIVFLIVGRSILVPLAWAVLFSFLLVPLVIFLEKHGWKRPLAILTSLILFLIIIGALFYFLGSQVVAISSELPSITGKLSVYINDVKDFVESHLNIIPQGSDLQKILVGQAEKMASFFLKHVTTIGQTLMYVFLMPVFVYFLLYYRELPAKFVRERYRDRENRESVSHVFFKIQKMIEKYLVGVLWLTATTAVMDFIVLISLGVNYALFFAVMIALLNLIPYVGNLIAMIVVVGYALLTSDSLLVPLLTLGLLWVANILQENMVRPWLVGSSTKINAFIVLISVIVGGMVWGVSGMVLFIPIVGVVKIILEEVPTLRPFAVFLSDTGKVTEEEEPEKPDTGNEES</sequence>
<accession>A0A2P8CGY8</accession>
<keyword evidence="7 8" id="KW-0472">Membrane</keyword>
<reference evidence="10 11" key="1">
    <citation type="submission" date="2018-03" db="EMBL/GenBank/DDBJ databases">
        <title>Genomic Encyclopedia of Archaeal and Bacterial Type Strains, Phase II (KMG-II): from individual species to whole genera.</title>
        <authorList>
            <person name="Goeker M."/>
        </authorList>
    </citation>
    <scope>NUCLEOTIDE SEQUENCE [LARGE SCALE GENOMIC DNA]</scope>
    <source>
        <strain evidence="10 11">DSM 27267</strain>
    </source>
</reference>
<organism evidence="10 11">
    <name type="scientific">Prolixibacter denitrificans</name>
    <dbReference type="NCBI Taxonomy" id="1541063"/>
    <lineage>
        <taxon>Bacteria</taxon>
        <taxon>Pseudomonadati</taxon>
        <taxon>Bacteroidota</taxon>
        <taxon>Bacteroidia</taxon>
        <taxon>Marinilabiliales</taxon>
        <taxon>Prolixibacteraceae</taxon>
        <taxon>Prolixibacter</taxon>
    </lineage>
</organism>
<comment type="similarity">
    <text evidence="2">Belongs to the autoinducer-2 exporter (AI-2E) (TC 2.A.86) family.</text>
</comment>
<keyword evidence="6 8" id="KW-1133">Transmembrane helix</keyword>
<comment type="subcellular location">
    <subcellularLocation>
        <location evidence="1">Cell membrane</location>
        <topology evidence="1">Multi-pass membrane protein</topology>
    </subcellularLocation>
</comment>
<dbReference type="AlphaFoldDB" id="A0A2P8CGY8"/>
<evidence type="ECO:0000256" key="5">
    <source>
        <dbReference type="ARBA" id="ARBA00022692"/>
    </source>
</evidence>
<gene>
    <name evidence="10" type="ORF">CLV93_10238</name>
    <name evidence="9" type="ORF">JCM18694_06750</name>
</gene>
<evidence type="ECO:0000256" key="3">
    <source>
        <dbReference type="ARBA" id="ARBA00022448"/>
    </source>
</evidence>
<evidence type="ECO:0000313" key="9">
    <source>
        <dbReference type="EMBL" id="GET20429.1"/>
    </source>
</evidence>
<feature type="transmembrane region" description="Helical" evidence="8">
    <location>
        <begin position="300"/>
        <end position="331"/>
    </location>
</feature>
<evidence type="ECO:0000256" key="4">
    <source>
        <dbReference type="ARBA" id="ARBA00022475"/>
    </source>
</evidence>
<evidence type="ECO:0000313" key="12">
    <source>
        <dbReference type="Proteomes" id="UP000396862"/>
    </source>
</evidence>
<dbReference type="EMBL" id="BLAU01000001">
    <property type="protein sequence ID" value="GET20429.1"/>
    <property type="molecule type" value="Genomic_DNA"/>
</dbReference>
<feature type="transmembrane region" description="Helical" evidence="8">
    <location>
        <begin position="12"/>
        <end position="29"/>
    </location>
</feature>
<feature type="transmembrane region" description="Helical" evidence="8">
    <location>
        <begin position="201"/>
        <end position="223"/>
    </location>
</feature>
<dbReference type="Proteomes" id="UP000396862">
    <property type="component" value="Unassembled WGS sequence"/>
</dbReference>
<feature type="transmembrane region" description="Helical" evidence="8">
    <location>
        <begin position="264"/>
        <end position="280"/>
    </location>
</feature>
<dbReference type="GO" id="GO:0005886">
    <property type="term" value="C:plasma membrane"/>
    <property type="evidence" value="ECO:0007669"/>
    <property type="project" value="UniProtKB-SubCell"/>
</dbReference>
<evidence type="ECO:0000256" key="6">
    <source>
        <dbReference type="ARBA" id="ARBA00022989"/>
    </source>
</evidence>
<feature type="transmembrane region" description="Helical" evidence="8">
    <location>
        <begin position="62"/>
        <end position="82"/>
    </location>
</feature>
<keyword evidence="4" id="KW-1003">Cell membrane</keyword>
<evidence type="ECO:0000313" key="10">
    <source>
        <dbReference type="EMBL" id="PSK84254.1"/>
    </source>
</evidence>
<feature type="transmembrane region" description="Helical" evidence="8">
    <location>
        <begin position="229"/>
        <end position="257"/>
    </location>
</feature>
<keyword evidence="3" id="KW-0813">Transport</keyword>
<dbReference type="OrthoDB" id="9773730at2"/>
<dbReference type="EMBL" id="PYGC01000002">
    <property type="protein sequence ID" value="PSK84254.1"/>
    <property type="molecule type" value="Genomic_DNA"/>
</dbReference>
<dbReference type="PANTHER" id="PTHR21716">
    <property type="entry name" value="TRANSMEMBRANE PROTEIN"/>
    <property type="match status" value="1"/>
</dbReference>
<evidence type="ECO:0000256" key="2">
    <source>
        <dbReference type="ARBA" id="ARBA00009773"/>
    </source>
</evidence>